<dbReference type="OrthoDB" id="8754715at2"/>
<evidence type="ECO:0000313" key="1">
    <source>
        <dbReference type="EMBL" id="TFW16862.1"/>
    </source>
</evidence>
<sequence length="293" mass="32606">MKIDKKHLLPLCVGLFIFGLVMVMATRAWSERQRQLDFITDFYRDHLSRPEARSASQLPGGSFFSKELEALVDANSQLCDSLSRGDDVCGYGADGDVFMQAQEVAPSLDFERAGFKAARVGDNLIEASFNVHPDLGDAYARKVRYALVREDSGWRVDDMLFDGGSMRQELQRENNKILARARELADAAGWVYNYLGHEDMLDRAVRFIDFPVQVCDAYDACAALKRDDPRLMPALDALGDAAAANSAGFLPKPGQVQASDGKVVAVGPLDFTFKHRAWWVTKIDLRRAPQPDP</sequence>
<gene>
    <name evidence="1" type="ORF">E4L98_22270</name>
</gene>
<proteinExistence type="predicted"/>
<accession>A0A4Y9S6M5</accession>
<dbReference type="Proteomes" id="UP000297729">
    <property type="component" value="Unassembled WGS sequence"/>
</dbReference>
<reference evidence="1 2" key="1">
    <citation type="submission" date="2019-03" db="EMBL/GenBank/DDBJ databases">
        <title>Draft Genome Sequence of Duganella callidus sp. nov., a Novel Duganella Species Isolated from Cultivated Soil.</title>
        <authorList>
            <person name="Raths R."/>
            <person name="Peta V."/>
            <person name="Bucking H."/>
        </authorList>
    </citation>
    <scope>NUCLEOTIDE SEQUENCE [LARGE SCALE GENOMIC DNA]</scope>
    <source>
        <strain evidence="1 2">DN04</strain>
    </source>
</reference>
<comment type="caution">
    <text evidence="1">The sequence shown here is derived from an EMBL/GenBank/DDBJ whole genome shotgun (WGS) entry which is preliminary data.</text>
</comment>
<organism evidence="1 2">
    <name type="scientific">Duganella callida</name>
    <dbReference type="NCBI Taxonomy" id="2561932"/>
    <lineage>
        <taxon>Bacteria</taxon>
        <taxon>Pseudomonadati</taxon>
        <taxon>Pseudomonadota</taxon>
        <taxon>Betaproteobacteria</taxon>
        <taxon>Burkholderiales</taxon>
        <taxon>Oxalobacteraceae</taxon>
        <taxon>Telluria group</taxon>
        <taxon>Duganella</taxon>
    </lineage>
</organism>
<keyword evidence="2" id="KW-1185">Reference proteome</keyword>
<dbReference type="AlphaFoldDB" id="A0A4Y9S6M5"/>
<dbReference type="EMBL" id="SPVG01000221">
    <property type="protein sequence ID" value="TFW16862.1"/>
    <property type="molecule type" value="Genomic_DNA"/>
</dbReference>
<evidence type="ECO:0000313" key="2">
    <source>
        <dbReference type="Proteomes" id="UP000297729"/>
    </source>
</evidence>
<protein>
    <recommendedName>
        <fullName evidence="3">DUF3828 domain-containing protein</fullName>
    </recommendedName>
</protein>
<dbReference type="RefSeq" id="WP_135203736.1">
    <property type="nucleotide sequence ID" value="NZ_SPVG01000221.1"/>
</dbReference>
<evidence type="ECO:0008006" key="3">
    <source>
        <dbReference type="Google" id="ProtNLM"/>
    </source>
</evidence>
<name>A0A4Y9S6M5_9BURK</name>